<dbReference type="SUPFAM" id="SSF54277">
    <property type="entry name" value="CAD &amp; PB1 domains"/>
    <property type="match status" value="1"/>
</dbReference>
<dbReference type="FunFam" id="3.10.20.90:FF:000292">
    <property type="entry name" value="Next to BRCA1 gene 1 protein"/>
    <property type="match status" value="1"/>
</dbReference>
<organism evidence="1 2">
    <name type="scientific">Jaculus jaculus</name>
    <name type="common">Lesser Egyptian jerboa</name>
    <dbReference type="NCBI Taxonomy" id="51337"/>
    <lineage>
        <taxon>Eukaryota</taxon>
        <taxon>Metazoa</taxon>
        <taxon>Chordata</taxon>
        <taxon>Craniata</taxon>
        <taxon>Vertebrata</taxon>
        <taxon>Euteleostomi</taxon>
        <taxon>Mammalia</taxon>
        <taxon>Eutheria</taxon>
        <taxon>Euarchontoglires</taxon>
        <taxon>Glires</taxon>
        <taxon>Rodentia</taxon>
        <taxon>Myomorpha</taxon>
        <taxon>Dipodoidea</taxon>
        <taxon>Dipodidae</taxon>
        <taxon>Dipodinae</taxon>
        <taxon>Jaculus</taxon>
    </lineage>
</organism>
<dbReference type="Ensembl" id="ENSJJAT00000026022.1">
    <property type="protein sequence ID" value="ENSJJAP00000019486.1"/>
    <property type="gene ID" value="ENSJJAG00000020427.1"/>
</dbReference>
<reference evidence="1" key="1">
    <citation type="submission" date="2025-08" db="UniProtKB">
        <authorList>
            <consortium name="Ensembl"/>
        </authorList>
    </citation>
    <scope>IDENTIFICATION</scope>
</reference>
<dbReference type="Proteomes" id="UP000694385">
    <property type="component" value="Unassembled WGS sequence"/>
</dbReference>
<keyword evidence="2" id="KW-1185">Reference proteome</keyword>
<gene>
    <name evidence="1" type="primary">Nbr1</name>
</gene>
<dbReference type="GeneTree" id="ENSGT00940000171093"/>
<sequence length="43" mass="4877">MEPQVTLNVTFKNETQSFLVSDPENTTWADVEAMVKVSFDLNT</sequence>
<protein>
    <submittedName>
        <fullName evidence="1">Uncharacterized protein</fullName>
    </submittedName>
</protein>
<reference evidence="1" key="2">
    <citation type="submission" date="2025-09" db="UniProtKB">
        <authorList>
            <consortium name="Ensembl"/>
        </authorList>
    </citation>
    <scope>IDENTIFICATION</scope>
</reference>
<proteinExistence type="predicted"/>
<accession>A0A8C5P3J2</accession>
<evidence type="ECO:0000313" key="1">
    <source>
        <dbReference type="Ensembl" id="ENSJJAP00000019486.1"/>
    </source>
</evidence>
<dbReference type="AlphaFoldDB" id="A0A8C5P3J2"/>
<name>A0A8C5P3J2_JACJA</name>
<dbReference type="Gene3D" id="3.10.20.90">
    <property type="entry name" value="Phosphatidylinositol 3-kinase Catalytic Subunit, Chain A, domain 1"/>
    <property type="match status" value="1"/>
</dbReference>
<dbReference type="SMR" id="A0A8C5P3J2"/>
<evidence type="ECO:0000313" key="2">
    <source>
        <dbReference type="Proteomes" id="UP000694385"/>
    </source>
</evidence>